<reference evidence="2 3" key="1">
    <citation type="journal article" date="2019" name="Int. J. Syst. Evol. Microbiol.">
        <title>The Global Catalogue of Microorganisms (GCM) 10K type strain sequencing project: providing services to taxonomists for standard genome sequencing and annotation.</title>
        <authorList>
            <consortium name="The Broad Institute Genomics Platform"/>
            <consortium name="The Broad Institute Genome Sequencing Center for Infectious Disease"/>
            <person name="Wu L."/>
            <person name="Ma J."/>
        </authorList>
    </citation>
    <scope>NUCLEOTIDE SEQUENCE [LARGE SCALE GENOMIC DNA]</scope>
    <source>
        <strain evidence="2 3">JCM 10696</strain>
    </source>
</reference>
<dbReference type="Proteomes" id="UP001500665">
    <property type="component" value="Unassembled WGS sequence"/>
</dbReference>
<organism evidence="2 3">
    <name type="scientific">Actinocorallia libanotica</name>
    <dbReference type="NCBI Taxonomy" id="46162"/>
    <lineage>
        <taxon>Bacteria</taxon>
        <taxon>Bacillati</taxon>
        <taxon>Actinomycetota</taxon>
        <taxon>Actinomycetes</taxon>
        <taxon>Streptosporangiales</taxon>
        <taxon>Thermomonosporaceae</taxon>
        <taxon>Actinocorallia</taxon>
    </lineage>
</organism>
<dbReference type="PANTHER" id="PTHR36222">
    <property type="entry name" value="SERINE PROTEASE INHIBITOR RV3364C"/>
    <property type="match status" value="1"/>
</dbReference>
<dbReference type="RefSeq" id="WP_344245063.1">
    <property type="nucleotide sequence ID" value="NZ_BAAAHH010000035.1"/>
</dbReference>
<protein>
    <submittedName>
        <fullName evidence="2">Roadblock/LC7 domain-containing protein</fullName>
    </submittedName>
</protein>
<name>A0ABN1RVA7_9ACTN</name>
<proteinExistence type="predicted"/>
<dbReference type="PANTHER" id="PTHR36222:SF1">
    <property type="entry name" value="SERINE PROTEASE INHIBITOR RV3364C"/>
    <property type="match status" value="1"/>
</dbReference>
<sequence>MTEPGDLNWLLDNLVTRVAQVRQAIVLSSDGLVVGQSRGLARDDAEHLAALASGFQSLARSTGEQFQGGAVRQTIVEMDEAFLFVTSAGQGANLAVLADAKADVGVIAYEMAMLVTRVGRHLSARPRTASQA</sequence>
<keyword evidence="3" id="KW-1185">Reference proteome</keyword>
<evidence type="ECO:0000313" key="2">
    <source>
        <dbReference type="EMBL" id="GAA0964774.1"/>
    </source>
</evidence>
<feature type="domain" description="Roadblock/LAMTOR2" evidence="1">
    <location>
        <begin position="8"/>
        <end position="98"/>
    </location>
</feature>
<accession>A0ABN1RVA7</accession>
<evidence type="ECO:0000313" key="3">
    <source>
        <dbReference type="Proteomes" id="UP001500665"/>
    </source>
</evidence>
<evidence type="ECO:0000259" key="1">
    <source>
        <dbReference type="SMART" id="SM00960"/>
    </source>
</evidence>
<dbReference type="InterPro" id="IPR053141">
    <property type="entry name" value="Mycobact_SerProt_Inhib_Rv3364c"/>
</dbReference>
<dbReference type="Gene3D" id="3.30.450.30">
    <property type="entry name" value="Dynein light chain 2a, cytoplasmic"/>
    <property type="match status" value="1"/>
</dbReference>
<comment type="caution">
    <text evidence="2">The sequence shown here is derived from an EMBL/GenBank/DDBJ whole genome shotgun (WGS) entry which is preliminary data.</text>
</comment>
<gene>
    <name evidence="2" type="ORF">GCM10009550_63460</name>
</gene>
<dbReference type="InterPro" id="IPR004942">
    <property type="entry name" value="Roadblock/LAMTOR2_dom"/>
</dbReference>
<dbReference type="SUPFAM" id="SSF103196">
    <property type="entry name" value="Roadblock/LC7 domain"/>
    <property type="match status" value="1"/>
</dbReference>
<dbReference type="Pfam" id="PF03259">
    <property type="entry name" value="Robl_LC7"/>
    <property type="match status" value="1"/>
</dbReference>
<dbReference type="EMBL" id="BAAAHH010000035">
    <property type="protein sequence ID" value="GAA0964774.1"/>
    <property type="molecule type" value="Genomic_DNA"/>
</dbReference>
<dbReference type="SMART" id="SM00960">
    <property type="entry name" value="Robl_LC7"/>
    <property type="match status" value="1"/>
</dbReference>